<evidence type="ECO:0000313" key="2">
    <source>
        <dbReference type="Proteomes" id="UP000799755"/>
    </source>
</evidence>
<dbReference type="EMBL" id="MU003511">
    <property type="protein sequence ID" value="KAF2469623.1"/>
    <property type="molecule type" value="Genomic_DNA"/>
</dbReference>
<protein>
    <submittedName>
        <fullName evidence="1">Uncharacterized protein</fullName>
    </submittedName>
</protein>
<reference evidence="1" key="1">
    <citation type="journal article" date="2020" name="Stud. Mycol.">
        <title>101 Dothideomycetes genomes: a test case for predicting lifestyles and emergence of pathogens.</title>
        <authorList>
            <person name="Haridas S."/>
            <person name="Albert R."/>
            <person name="Binder M."/>
            <person name="Bloem J."/>
            <person name="Labutti K."/>
            <person name="Salamov A."/>
            <person name="Andreopoulos B."/>
            <person name="Baker S."/>
            <person name="Barry K."/>
            <person name="Bills G."/>
            <person name="Bluhm B."/>
            <person name="Cannon C."/>
            <person name="Castanera R."/>
            <person name="Culley D."/>
            <person name="Daum C."/>
            <person name="Ezra D."/>
            <person name="Gonzalez J."/>
            <person name="Henrissat B."/>
            <person name="Kuo A."/>
            <person name="Liang C."/>
            <person name="Lipzen A."/>
            <person name="Lutzoni F."/>
            <person name="Magnuson J."/>
            <person name="Mondo S."/>
            <person name="Nolan M."/>
            <person name="Ohm R."/>
            <person name="Pangilinan J."/>
            <person name="Park H.-J."/>
            <person name="Ramirez L."/>
            <person name="Alfaro M."/>
            <person name="Sun H."/>
            <person name="Tritt A."/>
            <person name="Yoshinaga Y."/>
            <person name="Zwiers L.-H."/>
            <person name="Turgeon B."/>
            <person name="Goodwin S."/>
            <person name="Spatafora J."/>
            <person name="Crous P."/>
            <person name="Grigoriev I."/>
        </authorList>
    </citation>
    <scope>NUCLEOTIDE SEQUENCE</scope>
    <source>
        <strain evidence="1">ATCC 200398</strain>
    </source>
</reference>
<name>A0ACB6QRI5_9PLEO</name>
<keyword evidence="2" id="KW-1185">Reference proteome</keyword>
<proteinExistence type="predicted"/>
<dbReference type="Proteomes" id="UP000799755">
    <property type="component" value="Unassembled WGS sequence"/>
</dbReference>
<sequence length="189" mass="20456">MSSQCRVTASTSTTTSTTTSGTSTSTTSTSTSSPTSEPTLTPCLADPDAPSASQCDQTTACVETNTQNSTGGTGYFCACRSGYKSDVRNNDPYLPSQWKLFWPGQESRVFVKPGVKCDTLCEGWMLGADGCQEVSLHGKVLRRNSEEEGLLIERHNKDDEDRAKKRKGEDSSIPFVFTSFLSLLLVLLL</sequence>
<accession>A0ACB6QRI5</accession>
<evidence type="ECO:0000313" key="1">
    <source>
        <dbReference type="EMBL" id="KAF2469623.1"/>
    </source>
</evidence>
<gene>
    <name evidence="1" type="ORF">BDR25DRAFT_288530</name>
</gene>
<organism evidence="1 2">
    <name type="scientific">Lindgomyces ingoldianus</name>
    <dbReference type="NCBI Taxonomy" id="673940"/>
    <lineage>
        <taxon>Eukaryota</taxon>
        <taxon>Fungi</taxon>
        <taxon>Dikarya</taxon>
        <taxon>Ascomycota</taxon>
        <taxon>Pezizomycotina</taxon>
        <taxon>Dothideomycetes</taxon>
        <taxon>Pleosporomycetidae</taxon>
        <taxon>Pleosporales</taxon>
        <taxon>Lindgomycetaceae</taxon>
        <taxon>Lindgomyces</taxon>
    </lineage>
</organism>
<comment type="caution">
    <text evidence="1">The sequence shown here is derived from an EMBL/GenBank/DDBJ whole genome shotgun (WGS) entry which is preliminary data.</text>
</comment>